<evidence type="ECO:0000313" key="7">
    <source>
        <dbReference type="EMBL" id="AHZ67445.1"/>
    </source>
</evidence>
<dbReference type="OrthoDB" id="9808452at2"/>
<gene>
    <name evidence="7" type="ORF">OU5_0366</name>
</gene>
<dbReference type="GO" id="GO:0016020">
    <property type="term" value="C:membrane"/>
    <property type="evidence" value="ECO:0007669"/>
    <property type="project" value="UniProtKB-SubCell"/>
</dbReference>
<evidence type="ECO:0000256" key="3">
    <source>
        <dbReference type="ARBA" id="ARBA00022989"/>
    </source>
</evidence>
<dbReference type="AlphaFoldDB" id="A0A024E4D5"/>
<reference evidence="7 8" key="1">
    <citation type="journal article" date="2012" name="J. Bacteriol.">
        <title>Genome sequence of cold-adapted Pseudomonas mandelii strain JR-1.</title>
        <authorList>
            <person name="Jang S.H."/>
            <person name="Kim J."/>
            <person name="Kim J."/>
            <person name="Hong S."/>
            <person name="Lee C."/>
        </authorList>
    </citation>
    <scope>NUCLEOTIDE SEQUENCE [LARGE SCALE GENOMIC DNA]</scope>
    <source>
        <strain evidence="7 8">JR-1</strain>
    </source>
</reference>
<organism evidence="7 8">
    <name type="scientific">Pseudomonas mandelii JR-1</name>
    <dbReference type="NCBI Taxonomy" id="1147786"/>
    <lineage>
        <taxon>Bacteria</taxon>
        <taxon>Pseudomonadati</taxon>
        <taxon>Pseudomonadota</taxon>
        <taxon>Gammaproteobacteria</taxon>
        <taxon>Pseudomonadales</taxon>
        <taxon>Pseudomonadaceae</taxon>
        <taxon>Pseudomonas</taxon>
    </lineage>
</organism>
<dbReference type="InterPro" id="IPR006977">
    <property type="entry name" value="Yip1_dom"/>
</dbReference>
<accession>A0A024E4D5</accession>
<protein>
    <recommendedName>
        <fullName evidence="6">Yip1 domain-containing protein</fullName>
    </recommendedName>
</protein>
<keyword evidence="2 5" id="KW-0812">Transmembrane</keyword>
<dbReference type="RefSeq" id="WP_010460359.1">
    <property type="nucleotide sequence ID" value="NZ_CP005960.1"/>
</dbReference>
<sequence>MSAPIVKLFTQPNFAWTDIRREEEAHPRHYLAHLLLLALIPAVCLFIGTTYVGWSLAENETVKLSTQSALQLCVLLYVTIIAGVALMGGFIRWMSRTFDARPTINQCIGFAAYTATPFFLAGIAGLYPSRWLAIIVLMAASAYSTFLLFVGLPTFMHERKEQGLLNAACVWGVGLLVLVTILVEMILLWFNVLTPEYLRATVG</sequence>
<proteinExistence type="predicted"/>
<evidence type="ECO:0000256" key="5">
    <source>
        <dbReference type="SAM" id="Phobius"/>
    </source>
</evidence>
<comment type="subcellular location">
    <subcellularLocation>
        <location evidence="1">Membrane</location>
        <topology evidence="1">Multi-pass membrane protein</topology>
    </subcellularLocation>
</comment>
<evidence type="ECO:0000313" key="8">
    <source>
        <dbReference type="Proteomes" id="UP000026913"/>
    </source>
</evidence>
<dbReference type="EMBL" id="CP005960">
    <property type="protein sequence ID" value="AHZ67445.1"/>
    <property type="molecule type" value="Genomic_DNA"/>
</dbReference>
<feature type="transmembrane region" description="Helical" evidence="5">
    <location>
        <begin position="74"/>
        <end position="95"/>
    </location>
</feature>
<feature type="transmembrane region" description="Helical" evidence="5">
    <location>
        <begin position="164"/>
        <end position="190"/>
    </location>
</feature>
<dbReference type="Pfam" id="PF04893">
    <property type="entry name" value="Yip1"/>
    <property type="match status" value="1"/>
</dbReference>
<evidence type="ECO:0000256" key="1">
    <source>
        <dbReference type="ARBA" id="ARBA00004141"/>
    </source>
</evidence>
<dbReference type="Proteomes" id="UP000026913">
    <property type="component" value="Chromosome"/>
</dbReference>
<evidence type="ECO:0000256" key="4">
    <source>
        <dbReference type="ARBA" id="ARBA00023136"/>
    </source>
</evidence>
<feature type="transmembrane region" description="Helical" evidence="5">
    <location>
        <begin position="30"/>
        <end position="54"/>
    </location>
</feature>
<keyword evidence="3 5" id="KW-1133">Transmembrane helix</keyword>
<feature type="domain" description="Yip1" evidence="6">
    <location>
        <begin position="7"/>
        <end position="180"/>
    </location>
</feature>
<feature type="transmembrane region" description="Helical" evidence="5">
    <location>
        <begin position="131"/>
        <end position="152"/>
    </location>
</feature>
<evidence type="ECO:0000259" key="6">
    <source>
        <dbReference type="Pfam" id="PF04893"/>
    </source>
</evidence>
<name>A0A024E4D5_9PSED</name>
<dbReference type="HOGENOM" id="CLU_099801_0_0_6"/>
<evidence type="ECO:0000256" key="2">
    <source>
        <dbReference type="ARBA" id="ARBA00022692"/>
    </source>
</evidence>
<feature type="transmembrane region" description="Helical" evidence="5">
    <location>
        <begin position="107"/>
        <end position="125"/>
    </location>
</feature>
<dbReference type="KEGG" id="pman:OU5_0366"/>
<keyword evidence="4 5" id="KW-0472">Membrane</keyword>